<evidence type="ECO:0000313" key="1">
    <source>
        <dbReference type="EMBL" id="CAJ0582270.1"/>
    </source>
</evidence>
<accession>A0AA36D7I9</accession>
<dbReference type="EMBL" id="CATQJA010002664">
    <property type="protein sequence ID" value="CAJ0582270.1"/>
    <property type="molecule type" value="Genomic_DNA"/>
</dbReference>
<dbReference type="AlphaFoldDB" id="A0AA36D7I9"/>
<protein>
    <submittedName>
        <fullName evidence="1">Uncharacterized protein</fullName>
    </submittedName>
</protein>
<evidence type="ECO:0000313" key="2">
    <source>
        <dbReference type="Proteomes" id="UP001177023"/>
    </source>
</evidence>
<sequence>MLFEINFDETMHSVASSSAKALEATSFKAFKLPRISLQVAEPLLSIPDYTPIRRVPSAPQLQKLAPTSEKLHNTTLNVSQEPRRFRSFSDIPAATTISRTIQKNVWSLSAFSLVKNL</sequence>
<proteinExistence type="predicted"/>
<dbReference type="Proteomes" id="UP001177023">
    <property type="component" value="Unassembled WGS sequence"/>
</dbReference>
<name>A0AA36D7I9_9BILA</name>
<reference evidence="1" key="1">
    <citation type="submission" date="2023-06" db="EMBL/GenBank/DDBJ databases">
        <authorList>
            <person name="Delattre M."/>
        </authorList>
    </citation>
    <scope>NUCLEOTIDE SEQUENCE</scope>
    <source>
        <strain evidence="1">AF72</strain>
    </source>
</reference>
<comment type="caution">
    <text evidence="1">The sequence shown here is derived from an EMBL/GenBank/DDBJ whole genome shotgun (WGS) entry which is preliminary data.</text>
</comment>
<keyword evidence="2" id="KW-1185">Reference proteome</keyword>
<gene>
    <name evidence="1" type="ORF">MSPICULIGERA_LOCUS20409</name>
</gene>
<organism evidence="1 2">
    <name type="scientific">Mesorhabditis spiculigera</name>
    <dbReference type="NCBI Taxonomy" id="96644"/>
    <lineage>
        <taxon>Eukaryota</taxon>
        <taxon>Metazoa</taxon>
        <taxon>Ecdysozoa</taxon>
        <taxon>Nematoda</taxon>
        <taxon>Chromadorea</taxon>
        <taxon>Rhabditida</taxon>
        <taxon>Rhabditina</taxon>
        <taxon>Rhabditomorpha</taxon>
        <taxon>Rhabditoidea</taxon>
        <taxon>Rhabditidae</taxon>
        <taxon>Mesorhabditinae</taxon>
        <taxon>Mesorhabditis</taxon>
    </lineage>
</organism>
<feature type="non-terminal residue" evidence="1">
    <location>
        <position position="117"/>
    </location>
</feature>